<evidence type="ECO:0000313" key="3">
    <source>
        <dbReference type="EnsemblMetazoa" id="XP_019849958.1"/>
    </source>
</evidence>
<name>A0AAN0IZS2_AMPQE</name>
<keyword evidence="4" id="KW-1185">Reference proteome</keyword>
<evidence type="ECO:0000256" key="2">
    <source>
        <dbReference type="SAM" id="MobiDB-lite"/>
    </source>
</evidence>
<reference evidence="4" key="1">
    <citation type="journal article" date="2010" name="Nature">
        <title>The Amphimedon queenslandica genome and the evolution of animal complexity.</title>
        <authorList>
            <person name="Srivastava M."/>
            <person name="Simakov O."/>
            <person name="Chapman J."/>
            <person name="Fahey B."/>
            <person name="Gauthier M.E."/>
            <person name="Mitros T."/>
            <person name="Richards G.S."/>
            <person name="Conaco C."/>
            <person name="Dacre M."/>
            <person name="Hellsten U."/>
            <person name="Larroux C."/>
            <person name="Putnam N.H."/>
            <person name="Stanke M."/>
            <person name="Adamska M."/>
            <person name="Darling A."/>
            <person name="Degnan S.M."/>
            <person name="Oakley T.H."/>
            <person name="Plachetzki D.C."/>
            <person name="Zhai Y."/>
            <person name="Adamski M."/>
            <person name="Calcino A."/>
            <person name="Cummins S.F."/>
            <person name="Goodstein D.M."/>
            <person name="Harris C."/>
            <person name="Jackson D.J."/>
            <person name="Leys S.P."/>
            <person name="Shu S."/>
            <person name="Woodcroft B.J."/>
            <person name="Vervoort M."/>
            <person name="Kosik K.S."/>
            <person name="Manning G."/>
            <person name="Degnan B.M."/>
            <person name="Rokhsar D.S."/>
        </authorList>
    </citation>
    <scope>NUCLEOTIDE SEQUENCE [LARGE SCALE GENOMIC DNA]</scope>
</reference>
<feature type="compositionally biased region" description="Basic and acidic residues" evidence="2">
    <location>
        <begin position="81"/>
        <end position="94"/>
    </location>
</feature>
<feature type="coiled-coil region" evidence="1">
    <location>
        <begin position="49"/>
        <end position="76"/>
    </location>
</feature>
<proteinExistence type="predicted"/>
<organism evidence="3 4">
    <name type="scientific">Amphimedon queenslandica</name>
    <name type="common">Sponge</name>
    <dbReference type="NCBI Taxonomy" id="400682"/>
    <lineage>
        <taxon>Eukaryota</taxon>
        <taxon>Metazoa</taxon>
        <taxon>Porifera</taxon>
        <taxon>Demospongiae</taxon>
        <taxon>Heteroscleromorpha</taxon>
        <taxon>Haplosclerida</taxon>
        <taxon>Niphatidae</taxon>
        <taxon>Amphimedon</taxon>
    </lineage>
</organism>
<reference evidence="3" key="2">
    <citation type="submission" date="2024-06" db="UniProtKB">
        <authorList>
            <consortium name="EnsemblMetazoa"/>
        </authorList>
    </citation>
    <scope>IDENTIFICATION</scope>
</reference>
<keyword evidence="1" id="KW-0175">Coiled coil</keyword>
<protein>
    <submittedName>
        <fullName evidence="3">Uncharacterized protein</fullName>
    </submittedName>
</protein>
<dbReference type="RefSeq" id="XP_019849958.1">
    <property type="nucleotide sequence ID" value="XM_019994399.1"/>
</dbReference>
<dbReference type="GeneID" id="109580842"/>
<accession>A0AAN0IZS2</accession>
<evidence type="ECO:0000313" key="4">
    <source>
        <dbReference type="Proteomes" id="UP000007879"/>
    </source>
</evidence>
<dbReference type="AlphaFoldDB" id="A0AAN0IZS2"/>
<evidence type="ECO:0000256" key="1">
    <source>
        <dbReference type="SAM" id="Coils"/>
    </source>
</evidence>
<dbReference type="Proteomes" id="UP000007879">
    <property type="component" value="Unassembled WGS sequence"/>
</dbReference>
<feature type="region of interest" description="Disordered" evidence="2">
    <location>
        <begin position="81"/>
        <end position="109"/>
    </location>
</feature>
<sequence length="109" mass="13151">MWNYVYYSLYLDSIDIGDHNAIQKYVYDLMLKNNTGFFPQEEACCLIDEEDTDDKIDELEEKVEEILRYFREKEYKKSLSVKRQEQNKWEEEVLKGQSSSYTTSSFDQQ</sequence>
<feature type="compositionally biased region" description="Polar residues" evidence="2">
    <location>
        <begin position="96"/>
        <end position="109"/>
    </location>
</feature>
<dbReference type="EnsemblMetazoa" id="XM_019994399.1">
    <property type="protein sequence ID" value="XP_019849958.1"/>
    <property type="gene ID" value="LOC109580842"/>
</dbReference>
<dbReference type="KEGG" id="aqu:109580842"/>